<gene>
    <name evidence="19" type="ORF">GCM10018785_11520</name>
</gene>
<evidence type="ECO:0000256" key="11">
    <source>
        <dbReference type="ARBA" id="ARBA00023011"/>
    </source>
</evidence>
<evidence type="ECO:0000313" key="20">
    <source>
        <dbReference type="Proteomes" id="UP000608024"/>
    </source>
</evidence>
<keyword evidence="9 18" id="KW-1133">Transmembrane helix</keyword>
<comment type="similarity">
    <text evidence="2">Belongs to the ERG4/ERG24 family.</text>
</comment>
<comment type="caution">
    <text evidence="19">The sequence shown here is derived from an EMBL/GenBank/DDBJ whole genome shotgun (WGS) entry which is preliminary data.</text>
</comment>
<accession>A0A918ZBU4</accession>
<dbReference type="PANTHER" id="PTHR21257:SF38">
    <property type="entry name" value="7-DEHYDROCHOLESTEROL REDUCTASE"/>
    <property type="match status" value="1"/>
</dbReference>
<dbReference type="Proteomes" id="UP000608024">
    <property type="component" value="Unassembled WGS sequence"/>
</dbReference>
<protein>
    <recommendedName>
        <fullName evidence="16">7-dehydrocholesterol reductase</fullName>
        <ecNumber evidence="16">1.3.1.21</ecNumber>
    </recommendedName>
    <alternativeName>
        <fullName evidence="17">Sterol Delta(7)-reductase</fullName>
    </alternativeName>
</protein>
<feature type="transmembrane region" description="Helical" evidence="18">
    <location>
        <begin position="94"/>
        <end position="113"/>
    </location>
</feature>
<evidence type="ECO:0000313" key="19">
    <source>
        <dbReference type="EMBL" id="GHE43655.1"/>
    </source>
</evidence>
<evidence type="ECO:0000256" key="5">
    <source>
        <dbReference type="ARBA" id="ARBA00022692"/>
    </source>
</evidence>
<evidence type="ECO:0000256" key="3">
    <source>
        <dbReference type="ARBA" id="ARBA00022516"/>
    </source>
</evidence>
<dbReference type="GO" id="GO:0047598">
    <property type="term" value="F:7-dehydrocholesterol reductase activity"/>
    <property type="evidence" value="ECO:0007669"/>
    <property type="project" value="UniProtKB-EC"/>
</dbReference>
<feature type="transmembrane region" description="Helical" evidence="18">
    <location>
        <begin position="277"/>
        <end position="297"/>
    </location>
</feature>
<evidence type="ECO:0000256" key="14">
    <source>
        <dbReference type="ARBA" id="ARBA00023166"/>
    </source>
</evidence>
<evidence type="ECO:0000256" key="15">
    <source>
        <dbReference type="ARBA" id="ARBA00023221"/>
    </source>
</evidence>
<evidence type="ECO:0000256" key="2">
    <source>
        <dbReference type="ARBA" id="ARBA00005402"/>
    </source>
</evidence>
<dbReference type="PANTHER" id="PTHR21257">
    <property type="entry name" value="DELTA(14)-STEROL REDUCTASE"/>
    <property type="match status" value="1"/>
</dbReference>
<evidence type="ECO:0000256" key="10">
    <source>
        <dbReference type="ARBA" id="ARBA00023002"/>
    </source>
</evidence>
<evidence type="ECO:0000256" key="8">
    <source>
        <dbReference type="ARBA" id="ARBA00022955"/>
    </source>
</evidence>
<feature type="transmembrane region" description="Helical" evidence="18">
    <location>
        <begin position="207"/>
        <end position="225"/>
    </location>
</feature>
<dbReference type="EMBL" id="BNBT01000010">
    <property type="protein sequence ID" value="GHE43655.1"/>
    <property type="molecule type" value="Genomic_DNA"/>
</dbReference>
<evidence type="ECO:0000256" key="17">
    <source>
        <dbReference type="ARBA" id="ARBA00042688"/>
    </source>
</evidence>
<feature type="transmembrane region" description="Helical" evidence="18">
    <location>
        <begin position="125"/>
        <end position="142"/>
    </location>
</feature>
<evidence type="ECO:0000256" key="9">
    <source>
        <dbReference type="ARBA" id="ARBA00022989"/>
    </source>
</evidence>
<keyword evidence="7" id="KW-0521">NADP</keyword>
<dbReference type="GO" id="GO:0006695">
    <property type="term" value="P:cholesterol biosynthetic process"/>
    <property type="evidence" value="ECO:0007669"/>
    <property type="project" value="UniProtKB-KW"/>
</dbReference>
<evidence type="ECO:0000256" key="16">
    <source>
        <dbReference type="ARBA" id="ARBA00038851"/>
    </source>
</evidence>
<organism evidence="19 20">
    <name type="scientific">Streptomyces longispororuber</name>
    <dbReference type="NCBI Taxonomy" id="68230"/>
    <lineage>
        <taxon>Bacteria</taxon>
        <taxon>Bacillati</taxon>
        <taxon>Actinomycetota</taxon>
        <taxon>Actinomycetes</taxon>
        <taxon>Kitasatosporales</taxon>
        <taxon>Streptomycetaceae</taxon>
        <taxon>Streptomyces</taxon>
    </lineage>
</organism>
<evidence type="ECO:0000256" key="12">
    <source>
        <dbReference type="ARBA" id="ARBA00023098"/>
    </source>
</evidence>
<dbReference type="Pfam" id="PF01222">
    <property type="entry name" value="ERG4_ERG24"/>
    <property type="match status" value="1"/>
</dbReference>
<evidence type="ECO:0000256" key="1">
    <source>
        <dbReference type="ARBA" id="ARBA00004141"/>
    </source>
</evidence>
<feature type="transmembrane region" description="Helical" evidence="18">
    <location>
        <begin position="355"/>
        <end position="384"/>
    </location>
</feature>
<dbReference type="InterPro" id="IPR001171">
    <property type="entry name" value="ERG24_DHCR-like"/>
</dbReference>
<evidence type="ECO:0000256" key="7">
    <source>
        <dbReference type="ARBA" id="ARBA00022857"/>
    </source>
</evidence>
<proteinExistence type="inferred from homology"/>
<reference evidence="19" key="2">
    <citation type="submission" date="2020-09" db="EMBL/GenBank/DDBJ databases">
        <authorList>
            <person name="Sun Q."/>
            <person name="Ohkuma M."/>
        </authorList>
    </citation>
    <scope>NUCLEOTIDE SEQUENCE</scope>
    <source>
        <strain evidence="19">JCM 4784</strain>
    </source>
</reference>
<keyword evidence="5 18" id="KW-0812">Transmembrane</keyword>
<evidence type="ECO:0000256" key="6">
    <source>
        <dbReference type="ARBA" id="ARBA00022778"/>
    </source>
</evidence>
<keyword evidence="13 18" id="KW-0472">Membrane</keyword>
<keyword evidence="14" id="KW-1207">Sterol metabolism</keyword>
<feature type="transmembrane region" description="Helical" evidence="18">
    <location>
        <begin position="245"/>
        <end position="270"/>
    </location>
</feature>
<keyword evidence="6" id="KW-0152">Cholesterol biosynthesis</keyword>
<keyword evidence="20" id="KW-1185">Reference proteome</keyword>
<dbReference type="AlphaFoldDB" id="A0A918ZBU4"/>
<keyword evidence="12" id="KW-0443">Lipid metabolism</keyword>
<comment type="subcellular location">
    <subcellularLocation>
        <location evidence="1">Membrane</location>
        <topology evidence="1">Multi-pass membrane protein</topology>
    </subcellularLocation>
</comment>
<keyword evidence="4" id="KW-0153">Cholesterol metabolism</keyword>
<feature type="transmembrane region" description="Helical" evidence="18">
    <location>
        <begin position="48"/>
        <end position="67"/>
    </location>
</feature>
<sequence>MLLPSLLVIVTPPLVLLLVTLVMAFDGALAPVLTPSDWPRLAAALPRPSASAALMLCGFVVAEALLLRLLPGRTVRGPVTPAGVRPSYRANGPLALLVTHLVHLLASAGLGWFSPGVLYDRFGELLTTSCVLCLLLCAGLYVKGLRRPSGPDHGSTGRPVLDFFWGTELHPVIGGVDLKQLFNCRVGMMGWSLLLVSFAAAQHERSGAVSSSMIVAVGLQLAYIVKFFVWEAGYFGTLDVMHDRFGYYLCWGVTVWLPGVYTLSTLYLVVRPRSLPVWETVLLLAVGLAALAVNYAADAQRQRVRDTHGDTLVWGRPARVLHASYTTADGSTHSSVLLYSGWWGQARHFHYLPEFVLAACWVAPVGAGRVLPYFYLLFLAVLLLDRCGRDERRCRDKYGEAYLEYCRRVPWKIVPRLY</sequence>
<keyword evidence="3" id="KW-0444">Lipid biosynthesis</keyword>
<dbReference type="GO" id="GO:0016020">
    <property type="term" value="C:membrane"/>
    <property type="evidence" value="ECO:0007669"/>
    <property type="project" value="UniProtKB-SubCell"/>
</dbReference>
<keyword evidence="11" id="KW-0756">Sterol biosynthesis</keyword>
<dbReference type="GO" id="GO:0016132">
    <property type="term" value="P:brassinosteroid biosynthetic process"/>
    <property type="evidence" value="ECO:0007669"/>
    <property type="project" value="TreeGrafter"/>
</dbReference>
<evidence type="ECO:0000256" key="18">
    <source>
        <dbReference type="SAM" id="Phobius"/>
    </source>
</evidence>
<keyword evidence="10" id="KW-0560">Oxidoreductase</keyword>
<keyword evidence="8" id="KW-0752">Steroid biosynthesis</keyword>
<evidence type="ECO:0000256" key="13">
    <source>
        <dbReference type="ARBA" id="ARBA00023136"/>
    </source>
</evidence>
<keyword evidence="15" id="KW-0753">Steroid metabolism</keyword>
<dbReference type="EC" id="1.3.1.21" evidence="16"/>
<name>A0A918ZBU4_9ACTN</name>
<reference evidence="19" key="1">
    <citation type="journal article" date="2014" name="Int. J. Syst. Evol. Microbiol.">
        <title>Complete genome sequence of Corynebacterium casei LMG S-19264T (=DSM 44701T), isolated from a smear-ripened cheese.</title>
        <authorList>
            <consortium name="US DOE Joint Genome Institute (JGI-PGF)"/>
            <person name="Walter F."/>
            <person name="Albersmeier A."/>
            <person name="Kalinowski J."/>
            <person name="Ruckert C."/>
        </authorList>
    </citation>
    <scope>NUCLEOTIDE SEQUENCE</scope>
    <source>
        <strain evidence="19">JCM 4784</strain>
    </source>
</reference>
<evidence type="ECO:0000256" key="4">
    <source>
        <dbReference type="ARBA" id="ARBA00022548"/>
    </source>
</evidence>
<dbReference type="Gene3D" id="1.20.120.1630">
    <property type="match status" value="1"/>
</dbReference>